<comment type="caution">
    <text evidence="2">The sequence shown here is derived from an EMBL/GenBank/DDBJ whole genome shotgun (WGS) entry which is preliminary data.</text>
</comment>
<accession>X0WXY3</accession>
<dbReference type="EMBL" id="BARS01031147">
    <property type="protein sequence ID" value="GAG28047.1"/>
    <property type="molecule type" value="Genomic_DNA"/>
</dbReference>
<keyword evidence="1" id="KW-0175">Coiled coil</keyword>
<name>X0WXY3_9ZZZZ</name>
<feature type="non-terminal residue" evidence="2">
    <location>
        <position position="1"/>
    </location>
</feature>
<protein>
    <submittedName>
        <fullName evidence="2">Uncharacterized protein</fullName>
    </submittedName>
</protein>
<feature type="non-terminal residue" evidence="2">
    <location>
        <position position="262"/>
    </location>
</feature>
<dbReference type="AlphaFoldDB" id="X0WXY3"/>
<organism evidence="2">
    <name type="scientific">marine sediment metagenome</name>
    <dbReference type="NCBI Taxonomy" id="412755"/>
    <lineage>
        <taxon>unclassified sequences</taxon>
        <taxon>metagenomes</taxon>
        <taxon>ecological metagenomes</taxon>
    </lineage>
</organism>
<evidence type="ECO:0000256" key="1">
    <source>
        <dbReference type="SAM" id="Coils"/>
    </source>
</evidence>
<dbReference type="Gene3D" id="1.10.287.1490">
    <property type="match status" value="1"/>
</dbReference>
<sequence length="262" mass="30823">ENEEKITNLRQTKAHLEADILKVEKTLHLEPTDLEISKTKKQELSSNAEKLQKQIDEILDKVSEKNKELANNRIEKQTLKNRTLKLRDPALLAELATFEEKRNEINEEVGKLNANIKNIDTQINTIYLKEKEKIHQILKQIEKEEDEFKTEIEYIQKETKEKQEELKKKESTAKDFHSKFRSLFEKRSKISEEITKNETIISNKIDGSRKVEIKSNTLTLKHAEIAAELAGMQQEFQQYEGIQLLTNRTEEQLKYEISKFEK</sequence>
<feature type="coiled-coil region" evidence="1">
    <location>
        <begin position="6"/>
        <end position="172"/>
    </location>
</feature>
<gene>
    <name evidence="2" type="ORF">S01H1_48502</name>
</gene>
<evidence type="ECO:0000313" key="2">
    <source>
        <dbReference type="EMBL" id="GAG28047.1"/>
    </source>
</evidence>
<reference evidence="2" key="1">
    <citation type="journal article" date="2014" name="Front. Microbiol.">
        <title>High frequency of phylogenetically diverse reductive dehalogenase-homologous genes in deep subseafloor sedimentary metagenomes.</title>
        <authorList>
            <person name="Kawai M."/>
            <person name="Futagami T."/>
            <person name="Toyoda A."/>
            <person name="Takaki Y."/>
            <person name="Nishi S."/>
            <person name="Hori S."/>
            <person name="Arai W."/>
            <person name="Tsubouchi T."/>
            <person name="Morono Y."/>
            <person name="Uchiyama I."/>
            <person name="Ito T."/>
            <person name="Fujiyama A."/>
            <person name="Inagaki F."/>
            <person name="Takami H."/>
        </authorList>
    </citation>
    <scope>NUCLEOTIDE SEQUENCE</scope>
    <source>
        <strain evidence="2">Expedition CK06-06</strain>
    </source>
</reference>
<proteinExistence type="predicted"/>